<evidence type="ECO:0000256" key="1">
    <source>
        <dbReference type="SAM" id="Phobius"/>
    </source>
</evidence>
<keyword evidence="5" id="KW-1185">Reference proteome</keyword>
<dbReference type="AlphaFoldDB" id="A0A3D8HBC1"/>
<evidence type="ECO:0000313" key="2">
    <source>
        <dbReference type="EMBL" id="MBC8603013.1"/>
    </source>
</evidence>
<feature type="transmembrane region" description="Helical" evidence="1">
    <location>
        <begin position="240"/>
        <end position="264"/>
    </location>
</feature>
<feature type="transmembrane region" description="Helical" evidence="1">
    <location>
        <begin position="152"/>
        <end position="173"/>
    </location>
</feature>
<dbReference type="EMBL" id="JACRTI010000043">
    <property type="protein sequence ID" value="MBC8603013.1"/>
    <property type="molecule type" value="Genomic_DNA"/>
</dbReference>
<gene>
    <name evidence="3" type="ORF">DWU89_15330</name>
    <name evidence="2" type="ORF">H8784_14955</name>
</gene>
<dbReference type="Proteomes" id="UP000256321">
    <property type="component" value="Unassembled WGS sequence"/>
</dbReference>
<reference evidence="3 4" key="1">
    <citation type="submission" date="2018-07" db="EMBL/GenBank/DDBJ databases">
        <title>Parabacteroides acidifaciens nov. sp., isolated from human feces.</title>
        <authorList>
            <person name="Wang Y.J."/>
        </authorList>
    </citation>
    <scope>NUCLEOTIDE SEQUENCE [LARGE SCALE GENOMIC DNA]</scope>
    <source>
        <strain evidence="3 4">426-9</strain>
    </source>
</reference>
<organism evidence="3 4">
    <name type="scientific">Parabacteroides acidifaciens</name>
    <dbReference type="NCBI Taxonomy" id="2290935"/>
    <lineage>
        <taxon>Bacteria</taxon>
        <taxon>Pseudomonadati</taxon>
        <taxon>Bacteroidota</taxon>
        <taxon>Bacteroidia</taxon>
        <taxon>Bacteroidales</taxon>
        <taxon>Tannerellaceae</taxon>
        <taxon>Parabacteroides</taxon>
    </lineage>
</organism>
<feature type="transmembrane region" description="Helical" evidence="1">
    <location>
        <begin position="65"/>
        <end position="87"/>
    </location>
</feature>
<dbReference type="Proteomes" id="UP000629596">
    <property type="component" value="Unassembled WGS sequence"/>
</dbReference>
<comment type="caution">
    <text evidence="3">The sequence shown here is derived from an EMBL/GenBank/DDBJ whole genome shotgun (WGS) entry which is preliminary data.</text>
</comment>
<dbReference type="RefSeq" id="WP_115500508.1">
    <property type="nucleotide sequence ID" value="NZ_JACRTI010000043.1"/>
</dbReference>
<keyword evidence="1" id="KW-0812">Transmembrane</keyword>
<evidence type="ECO:0000313" key="4">
    <source>
        <dbReference type="Proteomes" id="UP000256321"/>
    </source>
</evidence>
<feature type="transmembrane region" description="Helical" evidence="1">
    <location>
        <begin position="99"/>
        <end position="121"/>
    </location>
</feature>
<evidence type="ECO:0000313" key="3">
    <source>
        <dbReference type="EMBL" id="RDU48279.1"/>
    </source>
</evidence>
<evidence type="ECO:0000313" key="5">
    <source>
        <dbReference type="Proteomes" id="UP000629596"/>
    </source>
</evidence>
<feature type="transmembrane region" description="Helical" evidence="1">
    <location>
        <begin position="439"/>
        <end position="461"/>
    </location>
</feature>
<feature type="transmembrane region" description="Helical" evidence="1">
    <location>
        <begin position="398"/>
        <end position="418"/>
    </location>
</feature>
<feature type="transmembrane region" description="Helical" evidence="1">
    <location>
        <begin position="333"/>
        <end position="363"/>
    </location>
</feature>
<reference evidence="2 5" key="2">
    <citation type="submission" date="2020-08" db="EMBL/GenBank/DDBJ databases">
        <title>Genome public.</title>
        <authorList>
            <person name="Liu C."/>
            <person name="Sun Q."/>
        </authorList>
    </citation>
    <scope>NUCLEOTIDE SEQUENCE [LARGE SCALE GENOMIC DNA]</scope>
    <source>
        <strain evidence="2 5">426_9</strain>
    </source>
</reference>
<sequence length="468" mass="51754">MKNETNIEKERQELLSLKNKSLPTRLKWYFSKSGPGWMQSAMTLGGGSAMAALFSGAFLKYQLLWVQPVAMLIGITMLSALSFQTLTRGERPFYAMKKYVSPAVAWIWVIFTLITTMIWHFPQYAIASGMSLDLLEEIFSFKLAPSSIQQTFILLVIAFIIFCVAATIVWNYGKGSKGVTFFENTIKSIVWFIIISFAGVVMAEGLTNEGIDWGEVLSGFIPFSFKNGFHWNIPSDTTGISIFIASLSAAVGLNMTFLFGYSFLKKGWTKEYTGLANFDLITGMLIPYTLATSLMIIAAGSTLHTQDFLDSNVTNISPIAAASMLEATGLPPIISRVIFGLGIIAMAINAIILHMVVSGFAVCEIFKIEPTGWKYRMATLIPAPGIFGAIFWSKMGTWIAIPTSAIALIMLPIAYIGFFLLNNSAAYLKEDMPRGRKRFIWNTAMIVAIAITLICVAFYIIKVLPTYF</sequence>
<proteinExistence type="predicted"/>
<feature type="transmembrane region" description="Helical" evidence="1">
    <location>
        <begin position="41"/>
        <end position="59"/>
    </location>
</feature>
<dbReference type="EMBL" id="QREV01000043">
    <property type="protein sequence ID" value="RDU48279.1"/>
    <property type="molecule type" value="Genomic_DNA"/>
</dbReference>
<accession>A0A3D8HBC1</accession>
<keyword evidence="1" id="KW-0472">Membrane</keyword>
<feature type="transmembrane region" description="Helical" evidence="1">
    <location>
        <begin position="276"/>
        <end position="299"/>
    </location>
</feature>
<feature type="transmembrane region" description="Helical" evidence="1">
    <location>
        <begin position="375"/>
        <end position="392"/>
    </location>
</feature>
<keyword evidence="1" id="KW-1133">Transmembrane helix</keyword>
<protein>
    <submittedName>
        <fullName evidence="2">Divalent metal cation transporter</fullName>
    </submittedName>
</protein>
<name>A0A3D8HBC1_9BACT</name>
<feature type="transmembrane region" description="Helical" evidence="1">
    <location>
        <begin position="185"/>
        <end position="203"/>
    </location>
</feature>